<comment type="caution">
    <text evidence="3">The sequence shown here is derived from an EMBL/GenBank/DDBJ whole genome shotgun (WGS) entry which is preliminary data.</text>
</comment>
<keyword evidence="4" id="KW-1185">Reference proteome</keyword>
<feature type="transmembrane region" description="Helical" evidence="2">
    <location>
        <begin position="46"/>
        <end position="67"/>
    </location>
</feature>
<feature type="region of interest" description="Disordered" evidence="1">
    <location>
        <begin position="151"/>
        <end position="185"/>
    </location>
</feature>
<feature type="compositionally biased region" description="Basic residues" evidence="1">
    <location>
        <begin position="162"/>
        <end position="176"/>
    </location>
</feature>
<evidence type="ECO:0000256" key="2">
    <source>
        <dbReference type="SAM" id="Phobius"/>
    </source>
</evidence>
<feature type="compositionally biased region" description="Basic and acidic residues" evidence="1">
    <location>
        <begin position="151"/>
        <end position="161"/>
    </location>
</feature>
<keyword evidence="2" id="KW-0812">Transmembrane</keyword>
<organism evidence="3 4">
    <name type="scientific">Mesorhizobium ventifaucium</name>
    <dbReference type="NCBI Taxonomy" id="666020"/>
    <lineage>
        <taxon>Bacteria</taxon>
        <taxon>Pseudomonadati</taxon>
        <taxon>Pseudomonadota</taxon>
        <taxon>Alphaproteobacteria</taxon>
        <taxon>Hyphomicrobiales</taxon>
        <taxon>Phyllobacteriaceae</taxon>
        <taxon>Mesorhizobium</taxon>
    </lineage>
</organism>
<protein>
    <submittedName>
        <fullName evidence="3">Uncharacterized protein</fullName>
    </submittedName>
</protein>
<gene>
    <name evidence="3" type="ORF">MES4922_340014</name>
</gene>
<dbReference type="RefSeq" id="WP_254026733.1">
    <property type="nucleotide sequence ID" value="NZ_CAKXZS010000028.1"/>
</dbReference>
<evidence type="ECO:0000313" key="4">
    <source>
        <dbReference type="Proteomes" id="UP001152604"/>
    </source>
</evidence>
<keyword evidence="2" id="KW-1133">Transmembrane helix</keyword>
<accession>A0ABM9E4L4</accession>
<sequence length="185" mass="20282">MTPALGNLLIRVNAGFLIIASAGGLATDIAGSFFGRGAEAALLADAPGAGIGFIEAHGLALIIGLTMWRIAYSVNWHAFLAAVHALLGTANLLFWQSSSPPTCSSLVTRRPRHIFCSWLPTSRHWRALPGWPRHPVRLASNIREREHAYEIRQENRSDRHGGRNRLRDHRDHRQHRAGAVAGQPG</sequence>
<evidence type="ECO:0000256" key="1">
    <source>
        <dbReference type="SAM" id="MobiDB-lite"/>
    </source>
</evidence>
<proteinExistence type="predicted"/>
<dbReference type="EMBL" id="CAKXZS010000028">
    <property type="protein sequence ID" value="CAH2404031.1"/>
    <property type="molecule type" value="Genomic_DNA"/>
</dbReference>
<keyword evidence="2" id="KW-0472">Membrane</keyword>
<name>A0ABM9E4L4_9HYPH</name>
<reference evidence="3" key="1">
    <citation type="submission" date="2022-03" db="EMBL/GenBank/DDBJ databases">
        <authorList>
            <person name="Brunel B."/>
        </authorList>
    </citation>
    <scope>NUCLEOTIDE SEQUENCE</scope>
    <source>
        <strain evidence="3">STM4922sample</strain>
    </source>
</reference>
<dbReference type="Proteomes" id="UP001152604">
    <property type="component" value="Unassembled WGS sequence"/>
</dbReference>
<evidence type="ECO:0000313" key="3">
    <source>
        <dbReference type="EMBL" id="CAH2404031.1"/>
    </source>
</evidence>
<feature type="transmembrane region" description="Helical" evidence="2">
    <location>
        <begin position="12"/>
        <end position="34"/>
    </location>
</feature>